<name>A0A7V7VT46_9HYPH</name>
<dbReference type="AlphaFoldDB" id="A0A7V7VT46"/>
<dbReference type="Proteomes" id="UP000460650">
    <property type="component" value="Unassembled WGS sequence"/>
</dbReference>
<organism evidence="1 2">
    <name type="scientific">Brucella tritici</name>
    <dbReference type="NCBI Taxonomy" id="94626"/>
    <lineage>
        <taxon>Bacteria</taxon>
        <taxon>Pseudomonadati</taxon>
        <taxon>Pseudomonadota</taxon>
        <taxon>Alphaproteobacteria</taxon>
        <taxon>Hyphomicrobiales</taxon>
        <taxon>Brucellaceae</taxon>
        <taxon>Brucella/Ochrobactrum group</taxon>
        <taxon>Brucella</taxon>
    </lineage>
</organism>
<proteinExistence type="predicted"/>
<reference evidence="1 2" key="1">
    <citation type="submission" date="2019-09" db="EMBL/GenBank/DDBJ databases">
        <title>Taxonomic organization of the family Brucellaceae based on a phylogenomic approach.</title>
        <authorList>
            <person name="Leclercq S."/>
            <person name="Cloeckaert A."/>
            <person name="Zygmunt M.S."/>
        </authorList>
    </citation>
    <scope>NUCLEOTIDE SEQUENCE [LARGE SCALE GENOMIC DNA]</scope>
    <source>
        <strain evidence="1 2">TA93</strain>
    </source>
</reference>
<evidence type="ECO:0000313" key="2">
    <source>
        <dbReference type="Proteomes" id="UP000460650"/>
    </source>
</evidence>
<protein>
    <submittedName>
        <fullName evidence="1">Uncharacterized protein</fullName>
    </submittedName>
</protein>
<dbReference type="InterPro" id="IPR045422">
    <property type="entry name" value="DUF6511"/>
</dbReference>
<sequence>MSFVNRTEPGLCAVCARREIGIGFTDNPSRSHPILWLCDDPECITIAQGTYSMRQDNFDRIESLAAGKGGQKAGAFLEEIGKTDLQSLTVDEWHEFCRRMIAGYRVSLKEELKNEAPF</sequence>
<evidence type="ECO:0000313" key="1">
    <source>
        <dbReference type="EMBL" id="KAB2656284.1"/>
    </source>
</evidence>
<comment type="caution">
    <text evidence="1">The sequence shown here is derived from an EMBL/GenBank/DDBJ whole genome shotgun (WGS) entry which is preliminary data.</text>
</comment>
<gene>
    <name evidence="1" type="ORF">F9K94_17445</name>
</gene>
<accession>A0A7V7VT46</accession>
<dbReference type="Pfam" id="PF20121">
    <property type="entry name" value="DUF6511"/>
    <property type="match status" value="1"/>
</dbReference>
<dbReference type="EMBL" id="WBVY01000004">
    <property type="protein sequence ID" value="KAB2656284.1"/>
    <property type="molecule type" value="Genomic_DNA"/>
</dbReference>